<feature type="domain" description="EamA" evidence="7">
    <location>
        <begin position="18"/>
        <end position="154"/>
    </location>
</feature>
<comment type="similarity">
    <text evidence="2">Belongs to the EamA transporter family.</text>
</comment>
<dbReference type="RefSeq" id="WP_047215228.1">
    <property type="nucleotide sequence ID" value="NZ_CP011568.3"/>
</dbReference>
<evidence type="ECO:0000313" key="9">
    <source>
        <dbReference type="Proteomes" id="UP000036700"/>
    </source>
</evidence>
<feature type="transmembrane region" description="Helical" evidence="6">
    <location>
        <begin position="83"/>
        <end position="102"/>
    </location>
</feature>
<dbReference type="Proteomes" id="UP000036700">
    <property type="component" value="Chromosome"/>
</dbReference>
<dbReference type="PANTHER" id="PTHR32322:SF2">
    <property type="entry name" value="EAMA DOMAIN-CONTAINING PROTEIN"/>
    <property type="match status" value="1"/>
</dbReference>
<evidence type="ECO:0000256" key="3">
    <source>
        <dbReference type="ARBA" id="ARBA00022692"/>
    </source>
</evidence>
<feature type="transmembrane region" description="Helical" evidence="6">
    <location>
        <begin position="37"/>
        <end position="62"/>
    </location>
</feature>
<evidence type="ECO:0000256" key="4">
    <source>
        <dbReference type="ARBA" id="ARBA00022989"/>
    </source>
</evidence>
<reference evidence="9" key="1">
    <citation type="submission" date="2015-06" db="EMBL/GenBank/DDBJ databases">
        <authorList>
            <person name="Lim Y.L."/>
            <person name="Ee R."/>
            <person name="Yong D."/>
            <person name="How K.Y."/>
            <person name="Yin W.F."/>
            <person name="Chan K.G."/>
        </authorList>
    </citation>
    <scope>NUCLEOTIDE SEQUENCE [LARGE SCALE GENOMIC DNA]</scope>
    <source>
        <strain evidence="9">DSM 25325</strain>
    </source>
</reference>
<dbReference type="InterPro" id="IPR037185">
    <property type="entry name" value="EmrE-like"/>
</dbReference>
<dbReference type="PANTHER" id="PTHR32322">
    <property type="entry name" value="INNER MEMBRANE TRANSPORTER"/>
    <property type="match status" value="1"/>
</dbReference>
<feature type="transmembrane region" description="Helical" evidence="6">
    <location>
        <begin position="232"/>
        <end position="252"/>
    </location>
</feature>
<feature type="transmembrane region" description="Helical" evidence="6">
    <location>
        <begin position="199"/>
        <end position="220"/>
    </location>
</feature>
<feature type="domain" description="EamA" evidence="7">
    <location>
        <begin position="169"/>
        <end position="304"/>
    </location>
</feature>
<sequence length="325" mass="34126">MSGHHHASHAGKAGFFVILVTSTFLMGSSFVSGKILLAQGFAPMSLVGWRFLVAALATLPLARLDNRSLRAALAPRGMRARDVALVALIGLTQTAAVMGLLFLSMRSISAATAAILLFTNPIWVAVLGRLFLGEALHRHRAAGLLLGIVGVVLAIGLGAGTLSSPGALAGELIGLASAVCWAAATIVNKRANLPMGAWALSFWQMLIGSVALLVIAYASGEHWPAAVNPTQWGWFLWLSIPASTGSFGLWFVALGQGGATRTSGYLFLAPLFTVVLSFFLLDTTLSWLQAAGGLLICVALWLVNREIPARSDQERMNAALAEGEA</sequence>
<evidence type="ECO:0000313" key="8">
    <source>
        <dbReference type="EMBL" id="AKJ69331.1"/>
    </source>
</evidence>
<feature type="transmembrane region" description="Helical" evidence="6">
    <location>
        <begin position="108"/>
        <end position="132"/>
    </location>
</feature>
<dbReference type="GO" id="GO:0016020">
    <property type="term" value="C:membrane"/>
    <property type="evidence" value="ECO:0007669"/>
    <property type="project" value="UniProtKB-SubCell"/>
</dbReference>
<feature type="transmembrane region" description="Helical" evidence="6">
    <location>
        <begin position="168"/>
        <end position="187"/>
    </location>
</feature>
<keyword evidence="3 6" id="KW-0812">Transmembrane</keyword>
<dbReference type="PATRIC" id="fig|445709.3.peg.3173"/>
<dbReference type="OrthoDB" id="5430053at2"/>
<organism evidence="8 9">
    <name type="scientific">Pandoraea thiooxydans</name>
    <dbReference type="NCBI Taxonomy" id="445709"/>
    <lineage>
        <taxon>Bacteria</taxon>
        <taxon>Pseudomonadati</taxon>
        <taxon>Pseudomonadota</taxon>
        <taxon>Betaproteobacteria</taxon>
        <taxon>Burkholderiales</taxon>
        <taxon>Burkholderiaceae</taxon>
        <taxon>Pandoraea</taxon>
    </lineage>
</organism>
<dbReference type="KEGG" id="ptx:ABW99_15000"/>
<proteinExistence type="inferred from homology"/>
<feature type="transmembrane region" description="Helical" evidence="6">
    <location>
        <begin position="287"/>
        <end position="303"/>
    </location>
</feature>
<evidence type="ECO:0000256" key="5">
    <source>
        <dbReference type="ARBA" id="ARBA00023136"/>
    </source>
</evidence>
<dbReference type="SUPFAM" id="SSF103481">
    <property type="entry name" value="Multidrug resistance efflux transporter EmrE"/>
    <property type="match status" value="2"/>
</dbReference>
<feature type="transmembrane region" description="Helical" evidence="6">
    <location>
        <begin position="144"/>
        <end position="162"/>
    </location>
</feature>
<comment type="subcellular location">
    <subcellularLocation>
        <location evidence="1">Membrane</location>
        <topology evidence="1">Multi-pass membrane protein</topology>
    </subcellularLocation>
</comment>
<evidence type="ECO:0000256" key="1">
    <source>
        <dbReference type="ARBA" id="ARBA00004141"/>
    </source>
</evidence>
<evidence type="ECO:0000256" key="2">
    <source>
        <dbReference type="ARBA" id="ARBA00007362"/>
    </source>
</evidence>
<evidence type="ECO:0000256" key="6">
    <source>
        <dbReference type="SAM" id="Phobius"/>
    </source>
</evidence>
<protein>
    <recommendedName>
        <fullName evidence="7">EamA domain-containing protein</fullName>
    </recommendedName>
</protein>
<dbReference type="EMBL" id="CP011568">
    <property type="protein sequence ID" value="AKJ69331.1"/>
    <property type="molecule type" value="Genomic_DNA"/>
</dbReference>
<keyword evidence="5 6" id="KW-0472">Membrane</keyword>
<keyword evidence="4 6" id="KW-1133">Transmembrane helix</keyword>
<accession>A0A0G3EX20</accession>
<feature type="transmembrane region" description="Helical" evidence="6">
    <location>
        <begin position="264"/>
        <end position="281"/>
    </location>
</feature>
<dbReference type="STRING" id="445709.ABW99_15000"/>
<dbReference type="InterPro" id="IPR000620">
    <property type="entry name" value="EamA_dom"/>
</dbReference>
<dbReference type="InterPro" id="IPR050638">
    <property type="entry name" value="AA-Vitamin_Transporters"/>
</dbReference>
<dbReference type="Pfam" id="PF00892">
    <property type="entry name" value="EamA"/>
    <property type="match status" value="2"/>
</dbReference>
<evidence type="ECO:0000259" key="7">
    <source>
        <dbReference type="Pfam" id="PF00892"/>
    </source>
</evidence>
<feature type="transmembrane region" description="Helical" evidence="6">
    <location>
        <begin position="12"/>
        <end position="31"/>
    </location>
</feature>
<keyword evidence="9" id="KW-1185">Reference proteome</keyword>
<dbReference type="AlphaFoldDB" id="A0A0G3EX20"/>
<name>A0A0G3EX20_9BURK</name>
<gene>
    <name evidence="8" type="ORF">ABW99_15000</name>
</gene>